<feature type="domain" description="CCHC-type" evidence="2">
    <location>
        <begin position="203"/>
        <end position="218"/>
    </location>
</feature>
<organism evidence="3 4">
    <name type="scientific">Meloidogyne enterolobii</name>
    <name type="common">Root-knot nematode worm</name>
    <name type="synonym">Meloidogyne mayaguensis</name>
    <dbReference type="NCBI Taxonomy" id="390850"/>
    <lineage>
        <taxon>Eukaryota</taxon>
        <taxon>Metazoa</taxon>
        <taxon>Ecdysozoa</taxon>
        <taxon>Nematoda</taxon>
        <taxon>Chromadorea</taxon>
        <taxon>Rhabditida</taxon>
        <taxon>Tylenchina</taxon>
        <taxon>Tylenchomorpha</taxon>
        <taxon>Tylenchoidea</taxon>
        <taxon>Meloidogynidae</taxon>
        <taxon>Meloidogyninae</taxon>
        <taxon>Meloidogyne</taxon>
    </lineage>
</organism>
<dbReference type="GO" id="GO:0003676">
    <property type="term" value="F:nucleic acid binding"/>
    <property type="evidence" value="ECO:0007669"/>
    <property type="project" value="InterPro"/>
</dbReference>
<keyword evidence="1" id="KW-0479">Metal-binding</keyword>
<dbReference type="PROSITE" id="PS50158">
    <property type="entry name" value="ZF_CCHC"/>
    <property type="match status" value="1"/>
</dbReference>
<evidence type="ECO:0000313" key="4">
    <source>
        <dbReference type="Proteomes" id="UP000580250"/>
    </source>
</evidence>
<evidence type="ECO:0000313" key="3">
    <source>
        <dbReference type="EMBL" id="CAD2185444.1"/>
    </source>
</evidence>
<dbReference type="EMBL" id="CAJEWN010000545">
    <property type="protein sequence ID" value="CAD2185444.1"/>
    <property type="molecule type" value="Genomic_DNA"/>
</dbReference>
<proteinExistence type="predicted"/>
<dbReference type="OrthoDB" id="8193998at2759"/>
<sequence>MDPFVGNGAFIGNFDGNPTISFTKWVEKFKDILSLMTEPTEVQKLARLRFCLSGQARITFDNINPAPTTLAEAIAYLKGKYENRNTKVIARQLLSNCRHAPGESVFEFANRLSETVRTALSGENEETIKRRLLDEFLDRLLPELQFEVKAQRPVDYASAYEIAQHYEVLLCARNFNQISDKKLAEKVEALPIQNTKNYRKDNRKCYYCKRKGHLAINCFYRNPEYNPSRYRKHNYSNCGKHSSKRRGERPG</sequence>
<keyword evidence="1" id="KW-0862">Zinc</keyword>
<evidence type="ECO:0000259" key="2">
    <source>
        <dbReference type="PROSITE" id="PS50158"/>
    </source>
</evidence>
<comment type="caution">
    <text evidence="3">The sequence shown here is derived from an EMBL/GenBank/DDBJ whole genome shotgun (WGS) entry which is preliminary data.</text>
</comment>
<dbReference type="SUPFAM" id="SSF47353">
    <property type="entry name" value="Retrovirus capsid dimerization domain-like"/>
    <property type="match status" value="1"/>
</dbReference>
<dbReference type="GO" id="GO:0008270">
    <property type="term" value="F:zinc ion binding"/>
    <property type="evidence" value="ECO:0007669"/>
    <property type="project" value="UniProtKB-KW"/>
</dbReference>
<gene>
    <name evidence="3" type="ORF">MENT_LOCUS37866</name>
</gene>
<dbReference type="SUPFAM" id="SSF57756">
    <property type="entry name" value="Retrovirus zinc finger-like domains"/>
    <property type="match status" value="1"/>
</dbReference>
<dbReference type="InterPro" id="IPR038269">
    <property type="entry name" value="SCAN_sf"/>
</dbReference>
<dbReference type="Gene3D" id="1.10.4020.10">
    <property type="entry name" value="DNA breaking-rejoining enzymes"/>
    <property type="match status" value="1"/>
</dbReference>
<dbReference type="Proteomes" id="UP000580250">
    <property type="component" value="Unassembled WGS sequence"/>
</dbReference>
<dbReference type="AlphaFoldDB" id="A0A6V7WEL6"/>
<evidence type="ECO:0000256" key="1">
    <source>
        <dbReference type="PROSITE-ProRule" id="PRU00047"/>
    </source>
</evidence>
<dbReference type="InterPro" id="IPR001878">
    <property type="entry name" value="Znf_CCHC"/>
</dbReference>
<dbReference type="InterPro" id="IPR036875">
    <property type="entry name" value="Znf_CCHC_sf"/>
</dbReference>
<protein>
    <recommendedName>
        <fullName evidence="2">CCHC-type domain-containing protein</fullName>
    </recommendedName>
</protein>
<name>A0A6V7WEL6_MELEN</name>
<dbReference type="GO" id="GO:0019899">
    <property type="term" value="F:enzyme binding"/>
    <property type="evidence" value="ECO:0007669"/>
    <property type="project" value="UniProtKB-ARBA"/>
</dbReference>
<reference evidence="3 4" key="1">
    <citation type="submission" date="2020-08" db="EMBL/GenBank/DDBJ databases">
        <authorList>
            <person name="Koutsovoulos G."/>
            <person name="Danchin GJ E."/>
        </authorList>
    </citation>
    <scope>NUCLEOTIDE SEQUENCE [LARGE SCALE GENOMIC DNA]</scope>
</reference>
<keyword evidence="1" id="KW-0863">Zinc-finger</keyword>
<accession>A0A6V7WEL6</accession>